<dbReference type="InterPro" id="IPR001034">
    <property type="entry name" value="DeoR_HTH"/>
</dbReference>
<feature type="domain" description="HTH deoR-type" evidence="3">
    <location>
        <begin position="3"/>
        <end position="58"/>
    </location>
</feature>
<sequence>MTYELRKEKVKELLAENEVVSKRQLEETLGVSPSTVQRDLISMEKEGILARLWGGARRVKDKSIYKRKVEEGNISGPLKVIGELAASKVRDGELIFLGPGKTTLAMAENITAKNITVITNGIPQLEALSRRNINVFLLCGFFKEYSRSVVGRQTTKMLESYRFDKAFLGVHGFGADLVPLSGDEYEYDIKNICIRNARETYVLGDHSKFNRTAMYATPEELSVYLNIITDRQPEGIGKFVQEKQGYIWRRKGK</sequence>
<protein>
    <submittedName>
        <fullName evidence="4">DeoR/GlpR transcriptional regulator</fullName>
    </submittedName>
</protein>
<dbReference type="SMART" id="SM01134">
    <property type="entry name" value="DeoRC"/>
    <property type="match status" value="1"/>
</dbReference>
<dbReference type="PRINTS" id="PR00037">
    <property type="entry name" value="HTHLACR"/>
</dbReference>
<evidence type="ECO:0000256" key="2">
    <source>
        <dbReference type="ARBA" id="ARBA00023163"/>
    </source>
</evidence>
<dbReference type="GO" id="GO:0003700">
    <property type="term" value="F:DNA-binding transcription factor activity"/>
    <property type="evidence" value="ECO:0007669"/>
    <property type="project" value="InterPro"/>
</dbReference>
<dbReference type="Gene3D" id="1.10.10.10">
    <property type="entry name" value="Winged helix-like DNA-binding domain superfamily/Winged helix DNA-binding domain"/>
    <property type="match status" value="1"/>
</dbReference>
<evidence type="ECO:0000259" key="3">
    <source>
        <dbReference type="PROSITE" id="PS51000"/>
    </source>
</evidence>
<keyword evidence="1" id="KW-0805">Transcription regulation</keyword>
<dbReference type="Proteomes" id="UP000886841">
    <property type="component" value="Unassembled WGS sequence"/>
</dbReference>
<dbReference type="InterPro" id="IPR050313">
    <property type="entry name" value="Carb_Metab_HTH_regulators"/>
</dbReference>
<evidence type="ECO:0000313" key="4">
    <source>
        <dbReference type="EMBL" id="HIR93986.1"/>
    </source>
</evidence>
<dbReference type="InterPro" id="IPR014036">
    <property type="entry name" value="DeoR-like_C"/>
</dbReference>
<gene>
    <name evidence="4" type="ORF">IAB98_11275</name>
</gene>
<keyword evidence="2" id="KW-0804">Transcription</keyword>
<organism evidence="4 5">
    <name type="scientific">Candidatus Egerieimonas intestinavium</name>
    <dbReference type="NCBI Taxonomy" id="2840777"/>
    <lineage>
        <taxon>Bacteria</taxon>
        <taxon>Bacillati</taxon>
        <taxon>Bacillota</taxon>
        <taxon>Clostridia</taxon>
        <taxon>Lachnospirales</taxon>
        <taxon>Lachnospiraceae</taxon>
        <taxon>Lachnospiraceae incertae sedis</taxon>
        <taxon>Candidatus Egerieimonas</taxon>
    </lineage>
</organism>
<dbReference type="PANTHER" id="PTHR30363:SF44">
    <property type="entry name" value="AGA OPERON TRANSCRIPTIONAL REPRESSOR-RELATED"/>
    <property type="match status" value="1"/>
</dbReference>
<evidence type="ECO:0000313" key="5">
    <source>
        <dbReference type="Proteomes" id="UP000886841"/>
    </source>
</evidence>
<dbReference type="EMBL" id="DVHU01000101">
    <property type="protein sequence ID" value="HIR93986.1"/>
    <property type="molecule type" value="Genomic_DNA"/>
</dbReference>
<dbReference type="Pfam" id="PF00455">
    <property type="entry name" value="DeoRC"/>
    <property type="match status" value="1"/>
</dbReference>
<accession>A0A9D1JGZ7</accession>
<reference evidence="4" key="1">
    <citation type="submission" date="2020-10" db="EMBL/GenBank/DDBJ databases">
        <authorList>
            <person name="Gilroy R."/>
        </authorList>
    </citation>
    <scope>NUCLEOTIDE SEQUENCE</scope>
    <source>
        <strain evidence="4">ChiSxjej1B13-7041</strain>
    </source>
</reference>
<dbReference type="Pfam" id="PF08220">
    <property type="entry name" value="HTH_DeoR"/>
    <property type="match status" value="1"/>
</dbReference>
<dbReference type="SMART" id="SM00420">
    <property type="entry name" value="HTH_DEOR"/>
    <property type="match status" value="1"/>
</dbReference>
<dbReference type="InterPro" id="IPR036388">
    <property type="entry name" value="WH-like_DNA-bd_sf"/>
</dbReference>
<name>A0A9D1JGZ7_9FIRM</name>
<dbReference type="Gene3D" id="3.40.50.1360">
    <property type="match status" value="1"/>
</dbReference>
<comment type="caution">
    <text evidence="4">The sequence shown here is derived from an EMBL/GenBank/DDBJ whole genome shotgun (WGS) entry which is preliminary data.</text>
</comment>
<dbReference type="PANTHER" id="PTHR30363">
    <property type="entry name" value="HTH-TYPE TRANSCRIPTIONAL REGULATOR SRLR-RELATED"/>
    <property type="match status" value="1"/>
</dbReference>
<dbReference type="SUPFAM" id="SSF46785">
    <property type="entry name" value="Winged helix' DNA-binding domain"/>
    <property type="match status" value="1"/>
</dbReference>
<dbReference type="InterPro" id="IPR037171">
    <property type="entry name" value="NagB/RpiA_transferase-like"/>
</dbReference>
<proteinExistence type="predicted"/>
<evidence type="ECO:0000256" key="1">
    <source>
        <dbReference type="ARBA" id="ARBA00023015"/>
    </source>
</evidence>
<dbReference type="PROSITE" id="PS51000">
    <property type="entry name" value="HTH_DEOR_2"/>
    <property type="match status" value="1"/>
</dbReference>
<dbReference type="AlphaFoldDB" id="A0A9D1JGZ7"/>
<dbReference type="SUPFAM" id="SSF100950">
    <property type="entry name" value="NagB/RpiA/CoA transferase-like"/>
    <property type="match status" value="1"/>
</dbReference>
<dbReference type="InterPro" id="IPR036390">
    <property type="entry name" value="WH_DNA-bd_sf"/>
</dbReference>
<reference evidence="4" key="2">
    <citation type="journal article" date="2021" name="PeerJ">
        <title>Extensive microbial diversity within the chicken gut microbiome revealed by metagenomics and culture.</title>
        <authorList>
            <person name="Gilroy R."/>
            <person name="Ravi A."/>
            <person name="Getino M."/>
            <person name="Pursley I."/>
            <person name="Horton D.L."/>
            <person name="Alikhan N.F."/>
            <person name="Baker D."/>
            <person name="Gharbi K."/>
            <person name="Hall N."/>
            <person name="Watson M."/>
            <person name="Adriaenssens E.M."/>
            <person name="Foster-Nyarko E."/>
            <person name="Jarju S."/>
            <person name="Secka A."/>
            <person name="Antonio M."/>
            <person name="Oren A."/>
            <person name="Chaudhuri R.R."/>
            <person name="La Ragione R."/>
            <person name="Hildebrand F."/>
            <person name="Pallen M.J."/>
        </authorList>
    </citation>
    <scope>NUCLEOTIDE SEQUENCE</scope>
    <source>
        <strain evidence="4">ChiSxjej1B13-7041</strain>
    </source>
</reference>